<reference evidence="1" key="1">
    <citation type="journal article" date="2014" name="Int. J. Syst. Evol. Microbiol.">
        <title>Complete genome sequence of Corynebacterium casei LMG S-19264T (=DSM 44701T), isolated from a smear-ripened cheese.</title>
        <authorList>
            <consortium name="US DOE Joint Genome Institute (JGI-PGF)"/>
            <person name="Walter F."/>
            <person name="Albersmeier A."/>
            <person name="Kalinowski J."/>
            <person name="Ruckert C."/>
        </authorList>
    </citation>
    <scope>NUCLEOTIDE SEQUENCE</scope>
    <source>
        <strain evidence="1">CGMCC 4.7299</strain>
    </source>
</reference>
<evidence type="ECO:0000313" key="1">
    <source>
        <dbReference type="EMBL" id="GGK82795.1"/>
    </source>
</evidence>
<comment type="caution">
    <text evidence="1">The sequence shown here is derived from an EMBL/GenBank/DDBJ whole genome shotgun (WGS) entry which is preliminary data.</text>
</comment>
<evidence type="ECO:0000313" key="2">
    <source>
        <dbReference type="Proteomes" id="UP000656042"/>
    </source>
</evidence>
<accession>A0A8J3BX15</accession>
<dbReference type="EMBL" id="BMMX01000004">
    <property type="protein sequence ID" value="GGK82795.1"/>
    <property type="molecule type" value="Genomic_DNA"/>
</dbReference>
<organism evidence="1 2">
    <name type="scientific">Mangrovihabitans endophyticus</name>
    <dbReference type="NCBI Taxonomy" id="1751298"/>
    <lineage>
        <taxon>Bacteria</taxon>
        <taxon>Bacillati</taxon>
        <taxon>Actinomycetota</taxon>
        <taxon>Actinomycetes</taxon>
        <taxon>Micromonosporales</taxon>
        <taxon>Micromonosporaceae</taxon>
        <taxon>Mangrovihabitans</taxon>
    </lineage>
</organism>
<keyword evidence="2" id="KW-1185">Reference proteome</keyword>
<dbReference type="Proteomes" id="UP000656042">
    <property type="component" value="Unassembled WGS sequence"/>
</dbReference>
<proteinExistence type="predicted"/>
<gene>
    <name evidence="1" type="ORF">GCM10012284_16020</name>
</gene>
<reference evidence="1" key="2">
    <citation type="submission" date="2020-09" db="EMBL/GenBank/DDBJ databases">
        <authorList>
            <person name="Sun Q."/>
            <person name="Zhou Y."/>
        </authorList>
    </citation>
    <scope>NUCLEOTIDE SEQUENCE</scope>
    <source>
        <strain evidence="1">CGMCC 4.7299</strain>
    </source>
</reference>
<dbReference type="AlphaFoldDB" id="A0A8J3BX15"/>
<dbReference type="RefSeq" id="WP_189078462.1">
    <property type="nucleotide sequence ID" value="NZ_BMMX01000004.1"/>
</dbReference>
<protein>
    <submittedName>
        <fullName evidence="1">Uncharacterized protein</fullName>
    </submittedName>
</protein>
<name>A0A8J3BX15_9ACTN</name>
<sequence length="296" mass="31357">MYSLVSAPVLGFDLTRLAGGSATAEVLLRGLRLTVGDLPVLAERLPDEGVRGPLWVEVESAARRMPSLKSMQKDDPAAAIALVERAPIGSVDSLLTCIRYDVMSWTWHGTGRDAQQSEQAAAATALLCDAAVASYLREVLDEHSRRRLGAGWVAALRQLSNGSPIDLGPHHYAVSALLERLRSVRSRELARLVASAEDARRNAGGWSPAVHSASWAAYLSDRVRTAAAAQMLLVQAVDTASIPLADRAGGVWNLLSGAVQALVVRDLLDTATAHRLLAPVVAALGPGWLGEKGTLG</sequence>